<keyword evidence="3" id="KW-0808">Transferase</keyword>
<protein>
    <submittedName>
        <fullName evidence="10">L,D-transpeptidase family protein</fullName>
    </submittedName>
</protein>
<feature type="signal peptide" evidence="8">
    <location>
        <begin position="1"/>
        <end position="22"/>
    </location>
</feature>
<keyword evidence="8" id="KW-0732">Signal</keyword>
<comment type="pathway">
    <text evidence="1 7">Cell wall biogenesis; peptidoglycan biosynthesis.</text>
</comment>
<dbReference type="InterPro" id="IPR005490">
    <property type="entry name" value="LD_TPept_cat_dom"/>
</dbReference>
<proteinExistence type="inferred from homology"/>
<comment type="caution">
    <text evidence="10">The sequence shown here is derived from an EMBL/GenBank/DDBJ whole genome shotgun (WGS) entry which is preliminary data.</text>
</comment>
<evidence type="ECO:0000256" key="2">
    <source>
        <dbReference type="ARBA" id="ARBA00005992"/>
    </source>
</evidence>
<evidence type="ECO:0000259" key="9">
    <source>
        <dbReference type="PROSITE" id="PS52029"/>
    </source>
</evidence>
<evidence type="ECO:0000313" key="10">
    <source>
        <dbReference type="EMBL" id="MFC7338014.1"/>
    </source>
</evidence>
<feature type="domain" description="L,D-TPase catalytic" evidence="9">
    <location>
        <begin position="59"/>
        <end position="198"/>
    </location>
</feature>
<evidence type="ECO:0000256" key="8">
    <source>
        <dbReference type="SAM" id="SignalP"/>
    </source>
</evidence>
<dbReference type="SUPFAM" id="SSF141523">
    <property type="entry name" value="L,D-transpeptidase catalytic domain-like"/>
    <property type="match status" value="1"/>
</dbReference>
<dbReference type="EMBL" id="JBHTBS010000006">
    <property type="protein sequence ID" value="MFC7338014.1"/>
    <property type="molecule type" value="Genomic_DNA"/>
</dbReference>
<keyword evidence="6 7" id="KW-0961">Cell wall biogenesis/degradation</keyword>
<keyword evidence="4 7" id="KW-0133">Cell shape</keyword>
<keyword evidence="5 7" id="KW-0573">Peptidoglycan synthesis</keyword>
<feature type="active site" description="Proton donor/acceptor" evidence="7">
    <location>
        <position position="159"/>
    </location>
</feature>
<feature type="active site" description="Nucleophile" evidence="7">
    <location>
        <position position="174"/>
    </location>
</feature>
<dbReference type="Proteomes" id="UP001596472">
    <property type="component" value="Unassembled WGS sequence"/>
</dbReference>
<organism evidence="10 11">
    <name type="scientific">Haloferula chungangensis</name>
    <dbReference type="NCBI Taxonomy" id="1048331"/>
    <lineage>
        <taxon>Bacteria</taxon>
        <taxon>Pseudomonadati</taxon>
        <taxon>Verrucomicrobiota</taxon>
        <taxon>Verrucomicrobiia</taxon>
        <taxon>Verrucomicrobiales</taxon>
        <taxon>Verrucomicrobiaceae</taxon>
        <taxon>Haloferula</taxon>
    </lineage>
</organism>
<sequence>MLHLRFAFASLSTLLISSCANGLLSGDDPGLQRDLNREHTYQSESGFSYWDNLPGDGPMRVTIDLSDQTAYFFKGSVHVGKSRVATGMRGHETPTGSFSITEMTVDKRSNLYGRIYSASGELLVPDADSRRDSVPAGGKFVGAEMPNWMRLTSSGIGLHAGPIPQPGHPSSHGCIRMPKNMAKIMFANARIGTPVKIVP</sequence>
<dbReference type="InterPro" id="IPR038063">
    <property type="entry name" value="Transpep_catalytic_dom"/>
</dbReference>
<dbReference type="PANTHER" id="PTHR30582">
    <property type="entry name" value="L,D-TRANSPEPTIDASE"/>
    <property type="match status" value="1"/>
</dbReference>
<dbReference type="CDD" id="cd16913">
    <property type="entry name" value="YkuD_like"/>
    <property type="match status" value="1"/>
</dbReference>
<evidence type="ECO:0000256" key="7">
    <source>
        <dbReference type="PROSITE-ProRule" id="PRU01373"/>
    </source>
</evidence>
<keyword evidence="11" id="KW-1185">Reference proteome</keyword>
<dbReference type="RefSeq" id="WP_379712873.1">
    <property type="nucleotide sequence ID" value="NZ_JBHTBS010000006.1"/>
</dbReference>
<feature type="chain" id="PRO_5045889695" evidence="8">
    <location>
        <begin position="23"/>
        <end position="199"/>
    </location>
</feature>
<dbReference type="Gene3D" id="2.40.440.10">
    <property type="entry name" value="L,D-transpeptidase catalytic domain-like"/>
    <property type="match status" value="1"/>
</dbReference>
<evidence type="ECO:0000313" key="11">
    <source>
        <dbReference type="Proteomes" id="UP001596472"/>
    </source>
</evidence>
<evidence type="ECO:0000256" key="6">
    <source>
        <dbReference type="ARBA" id="ARBA00023316"/>
    </source>
</evidence>
<dbReference type="PROSITE" id="PS52029">
    <property type="entry name" value="LD_TPASE"/>
    <property type="match status" value="1"/>
</dbReference>
<name>A0ABW2L9R1_9BACT</name>
<gene>
    <name evidence="10" type="ORF">ACFQY0_12550</name>
</gene>
<evidence type="ECO:0000256" key="1">
    <source>
        <dbReference type="ARBA" id="ARBA00004752"/>
    </source>
</evidence>
<comment type="similarity">
    <text evidence="2">Belongs to the YkuD family.</text>
</comment>
<dbReference type="PANTHER" id="PTHR30582:SF2">
    <property type="entry name" value="L,D-TRANSPEPTIDASE YCIB-RELATED"/>
    <property type="match status" value="1"/>
</dbReference>
<reference evidence="11" key="1">
    <citation type="journal article" date="2019" name="Int. J. Syst. Evol. Microbiol.">
        <title>The Global Catalogue of Microorganisms (GCM) 10K type strain sequencing project: providing services to taxonomists for standard genome sequencing and annotation.</title>
        <authorList>
            <consortium name="The Broad Institute Genomics Platform"/>
            <consortium name="The Broad Institute Genome Sequencing Center for Infectious Disease"/>
            <person name="Wu L."/>
            <person name="Ma J."/>
        </authorList>
    </citation>
    <scope>NUCLEOTIDE SEQUENCE [LARGE SCALE GENOMIC DNA]</scope>
    <source>
        <strain evidence="11">CGMCC 4.1467</strain>
    </source>
</reference>
<dbReference type="PROSITE" id="PS51257">
    <property type="entry name" value="PROKAR_LIPOPROTEIN"/>
    <property type="match status" value="1"/>
</dbReference>
<accession>A0ABW2L9R1</accession>
<evidence type="ECO:0000256" key="5">
    <source>
        <dbReference type="ARBA" id="ARBA00022984"/>
    </source>
</evidence>
<dbReference type="Pfam" id="PF03734">
    <property type="entry name" value="YkuD"/>
    <property type="match status" value="1"/>
</dbReference>
<evidence type="ECO:0000256" key="4">
    <source>
        <dbReference type="ARBA" id="ARBA00022960"/>
    </source>
</evidence>
<evidence type="ECO:0000256" key="3">
    <source>
        <dbReference type="ARBA" id="ARBA00022679"/>
    </source>
</evidence>
<dbReference type="InterPro" id="IPR050979">
    <property type="entry name" value="LD-transpeptidase"/>
</dbReference>